<dbReference type="AlphaFoldDB" id="I2GXM1"/>
<proteinExistence type="inferred from homology"/>
<evidence type="ECO:0000256" key="2">
    <source>
        <dbReference type="ARBA" id="ARBA00004173"/>
    </source>
</evidence>
<reference evidence="6 7" key="1">
    <citation type="journal article" date="2011" name="Proc. Natl. Acad. Sci. U.S.A.">
        <title>Evolutionary erosion of yeast sex chromosomes by mating-type switching accidents.</title>
        <authorList>
            <person name="Gordon J.L."/>
            <person name="Armisen D."/>
            <person name="Proux-Wera E."/>
            <person name="Oheigeartaigh S.S."/>
            <person name="Byrne K.P."/>
            <person name="Wolfe K.H."/>
        </authorList>
    </citation>
    <scope>NUCLEOTIDE SEQUENCE [LARGE SCALE GENOMIC DNA]</scope>
    <source>
        <strain evidence="7">ATCC 34711 / CBS 6284 / DSM 70876 / NBRC 10599 / NRRL Y-10934 / UCD 77-7</strain>
    </source>
</reference>
<protein>
    <recommendedName>
        <fullName evidence="4">Required for respiratory growth protein 9, mitochondrial</fullName>
    </recommendedName>
</protein>
<evidence type="ECO:0000256" key="3">
    <source>
        <dbReference type="ARBA" id="ARBA00010895"/>
    </source>
</evidence>
<accession>I2GXM1</accession>
<organism evidence="6 7">
    <name type="scientific">Henningerozyma blattae (strain ATCC 34711 / CBS 6284 / DSM 70876 / NBRC 10599 / NRRL Y-10934 / UCD 77-7)</name>
    <name type="common">Yeast</name>
    <name type="synonym">Tetrapisispora blattae</name>
    <dbReference type="NCBI Taxonomy" id="1071380"/>
    <lineage>
        <taxon>Eukaryota</taxon>
        <taxon>Fungi</taxon>
        <taxon>Dikarya</taxon>
        <taxon>Ascomycota</taxon>
        <taxon>Saccharomycotina</taxon>
        <taxon>Saccharomycetes</taxon>
        <taxon>Saccharomycetales</taxon>
        <taxon>Saccharomycetaceae</taxon>
        <taxon>Henningerozyma</taxon>
    </lineage>
</organism>
<dbReference type="HOGENOM" id="CLU_100293_0_0_1"/>
<dbReference type="GO" id="GO:0005739">
    <property type="term" value="C:mitochondrion"/>
    <property type="evidence" value="ECO:0007669"/>
    <property type="project" value="UniProtKB-SubCell"/>
</dbReference>
<feature type="region of interest" description="Disordered" evidence="5">
    <location>
        <begin position="1"/>
        <end position="34"/>
    </location>
</feature>
<evidence type="ECO:0000256" key="4">
    <source>
        <dbReference type="ARBA" id="ARBA00013566"/>
    </source>
</evidence>
<dbReference type="PANTHER" id="PTHR13475">
    <property type="entry name" value="NEUGRIN"/>
    <property type="match status" value="1"/>
</dbReference>
<keyword evidence="7" id="KW-1185">Reference proteome</keyword>
<gene>
    <name evidence="6" type="primary">TBLA0B00280</name>
    <name evidence="6" type="ORF">TBLA_0B00280</name>
</gene>
<name>I2GXM1_HENB6</name>
<feature type="compositionally biased region" description="Polar residues" evidence="5">
    <location>
        <begin position="1"/>
        <end position="11"/>
    </location>
</feature>
<comment type="function">
    <text evidence="1">Required for respiratory activity and maintenance and expression of the mitochondrial genome.</text>
</comment>
<dbReference type="eggNOG" id="ENOG502S7IA">
    <property type="taxonomic scope" value="Eukaryota"/>
</dbReference>
<dbReference type="InterPro" id="IPR010487">
    <property type="entry name" value="NGRN/Rrg9"/>
</dbReference>
<dbReference type="Proteomes" id="UP000002866">
    <property type="component" value="Chromosome 2"/>
</dbReference>
<dbReference type="InParanoid" id="I2GXM1"/>
<dbReference type="STRING" id="1071380.I2GXM1"/>
<dbReference type="GO" id="GO:0005634">
    <property type="term" value="C:nucleus"/>
    <property type="evidence" value="ECO:0007669"/>
    <property type="project" value="TreeGrafter"/>
</dbReference>
<dbReference type="RefSeq" id="XP_004178392.1">
    <property type="nucleotide sequence ID" value="XM_004178344.1"/>
</dbReference>
<comment type="similarity">
    <text evidence="3">Belongs to the RRG9 family.</text>
</comment>
<feature type="compositionally biased region" description="Low complexity" evidence="5">
    <location>
        <begin position="16"/>
        <end position="25"/>
    </location>
</feature>
<evidence type="ECO:0000256" key="5">
    <source>
        <dbReference type="SAM" id="MobiDB-lite"/>
    </source>
</evidence>
<dbReference type="FunCoup" id="I2GXM1">
    <property type="interactions" value="41"/>
</dbReference>
<dbReference type="OrthoDB" id="5578174at2759"/>
<evidence type="ECO:0000313" key="6">
    <source>
        <dbReference type="EMBL" id="CCH58873.1"/>
    </source>
</evidence>
<dbReference type="GeneID" id="14494550"/>
<evidence type="ECO:0000256" key="1">
    <source>
        <dbReference type="ARBA" id="ARBA00003548"/>
    </source>
</evidence>
<dbReference type="PANTHER" id="PTHR13475:SF3">
    <property type="entry name" value="NEUGRIN"/>
    <property type="match status" value="1"/>
</dbReference>
<sequence>MSKFHTSSYTLKDSIKNNNISNKPSNNEKKLPRLKINPPSAQQVINFINQSSTVPDKEKQPEWLKQKLAIKKKISGERWEPKKKVSRDDMYNIKFLKQRYPDLNATQISQIYKVSPDAIRRILKSNWSPNEKELSNLQERWTRRGERIKELTSLSKKVVPDTNEIIPKNIIRLGQEVNGIRNYRTFERKSKYIEDKKDTKHKKNSKLYLLKRLHHSK</sequence>
<evidence type="ECO:0000313" key="7">
    <source>
        <dbReference type="Proteomes" id="UP000002866"/>
    </source>
</evidence>
<dbReference type="KEGG" id="tbl:TBLA_0B00280"/>
<comment type="subcellular location">
    <subcellularLocation>
        <location evidence="2">Mitochondrion</location>
    </subcellularLocation>
</comment>
<dbReference type="EMBL" id="HE806317">
    <property type="protein sequence ID" value="CCH58873.1"/>
    <property type="molecule type" value="Genomic_DNA"/>
</dbReference>